<dbReference type="InterPro" id="IPR012337">
    <property type="entry name" value="RNaseH-like_sf"/>
</dbReference>
<dbReference type="InterPro" id="IPR036397">
    <property type="entry name" value="RNaseH_sf"/>
</dbReference>
<dbReference type="PROSITE" id="PS50994">
    <property type="entry name" value="INTEGRASE"/>
    <property type="match status" value="1"/>
</dbReference>
<dbReference type="GO" id="GO:0015074">
    <property type="term" value="P:DNA integration"/>
    <property type="evidence" value="ECO:0007669"/>
    <property type="project" value="InterPro"/>
</dbReference>
<dbReference type="KEGG" id="ahk:NCTC10172_00910"/>
<dbReference type="AlphaFoldDB" id="A0A449BKB2"/>
<reference evidence="2 3" key="1">
    <citation type="submission" date="2019-01" db="EMBL/GenBank/DDBJ databases">
        <authorList>
            <consortium name="Pathogen Informatics"/>
        </authorList>
    </citation>
    <scope>NUCLEOTIDE SEQUENCE [LARGE SCALE GENOMIC DNA]</scope>
    <source>
        <strain evidence="2 3">NCTC10172</strain>
    </source>
</reference>
<dbReference type="GO" id="GO:0003676">
    <property type="term" value="F:nucleic acid binding"/>
    <property type="evidence" value="ECO:0007669"/>
    <property type="project" value="InterPro"/>
</dbReference>
<dbReference type="SUPFAM" id="SSF53098">
    <property type="entry name" value="Ribonuclease H-like"/>
    <property type="match status" value="1"/>
</dbReference>
<accession>A0A449BKB2</accession>
<sequence length="101" mass="11830">MLSEYPEDYVKTITCDRGKEFSGYKEIEEKLNCDVYFADPYCAWQKGSNENTNGLLREFYPKGMDLSLTNNNELSSILNLMNNRPRKCLGYKTPLEVMYEF</sequence>
<dbReference type="Gene3D" id="3.30.420.10">
    <property type="entry name" value="Ribonuclease H-like superfamily/Ribonuclease H"/>
    <property type="match status" value="1"/>
</dbReference>
<name>A0A449BKB2_9MOLU</name>
<dbReference type="GO" id="GO:0032196">
    <property type="term" value="P:transposition"/>
    <property type="evidence" value="ECO:0007669"/>
    <property type="project" value="TreeGrafter"/>
</dbReference>
<dbReference type="InterPro" id="IPR053392">
    <property type="entry name" value="Transposase_IS30-like"/>
</dbReference>
<evidence type="ECO:0000259" key="1">
    <source>
        <dbReference type="PROSITE" id="PS50994"/>
    </source>
</evidence>
<evidence type="ECO:0000313" key="3">
    <source>
        <dbReference type="Proteomes" id="UP000290909"/>
    </source>
</evidence>
<dbReference type="PANTHER" id="PTHR10948">
    <property type="entry name" value="TRANSPOSASE"/>
    <property type="match status" value="1"/>
</dbReference>
<dbReference type="PANTHER" id="PTHR10948:SF23">
    <property type="entry name" value="TRANSPOSASE INSI FOR INSERTION SEQUENCE ELEMENT IS30A-RELATED"/>
    <property type="match status" value="1"/>
</dbReference>
<keyword evidence="3" id="KW-1185">Reference proteome</keyword>
<dbReference type="GO" id="GO:0004803">
    <property type="term" value="F:transposase activity"/>
    <property type="evidence" value="ECO:0007669"/>
    <property type="project" value="TreeGrafter"/>
</dbReference>
<evidence type="ECO:0000313" key="2">
    <source>
        <dbReference type="EMBL" id="VEU82884.1"/>
    </source>
</evidence>
<gene>
    <name evidence="2" type="ORF">NCTC10172_00910</name>
</gene>
<dbReference type="EMBL" id="LR215050">
    <property type="protein sequence ID" value="VEU82884.1"/>
    <property type="molecule type" value="Genomic_DNA"/>
</dbReference>
<dbReference type="NCBIfam" id="NF033563">
    <property type="entry name" value="transpos_IS30"/>
    <property type="match status" value="1"/>
</dbReference>
<feature type="domain" description="Integrase catalytic" evidence="1">
    <location>
        <begin position="1"/>
        <end position="101"/>
    </location>
</feature>
<proteinExistence type="predicted"/>
<dbReference type="InterPro" id="IPR001584">
    <property type="entry name" value="Integrase_cat-core"/>
</dbReference>
<protein>
    <submittedName>
        <fullName evidence="2">Transposase</fullName>
    </submittedName>
</protein>
<dbReference type="Proteomes" id="UP000290909">
    <property type="component" value="Chromosome"/>
</dbReference>
<organism evidence="2 3">
    <name type="scientific">Acholeplasma hippikon</name>
    <dbReference type="NCBI Taxonomy" id="264636"/>
    <lineage>
        <taxon>Bacteria</taxon>
        <taxon>Bacillati</taxon>
        <taxon>Mycoplasmatota</taxon>
        <taxon>Mollicutes</taxon>
        <taxon>Acholeplasmatales</taxon>
        <taxon>Acholeplasmataceae</taxon>
        <taxon>Acholeplasma</taxon>
    </lineage>
</organism>
<dbReference type="GO" id="GO:0005829">
    <property type="term" value="C:cytosol"/>
    <property type="evidence" value="ECO:0007669"/>
    <property type="project" value="TreeGrafter"/>
</dbReference>
<dbReference type="InterPro" id="IPR051917">
    <property type="entry name" value="Transposase-Integrase"/>
</dbReference>